<dbReference type="Proteomes" id="UP000692954">
    <property type="component" value="Unassembled WGS sequence"/>
</dbReference>
<keyword evidence="4" id="KW-0175">Coiled coil</keyword>
<gene>
    <name evidence="5" type="ORF">PSON_ATCC_30995.1.T1900008</name>
</gene>
<dbReference type="InterPro" id="IPR050349">
    <property type="entry name" value="WD_LIS1/nudF_dynein_reg"/>
</dbReference>
<keyword evidence="1 3" id="KW-0853">WD repeat</keyword>
<keyword evidence="6" id="KW-1185">Reference proteome</keyword>
<dbReference type="OrthoDB" id="361494at2759"/>
<dbReference type="SMART" id="SM00320">
    <property type="entry name" value="WD40"/>
    <property type="match status" value="11"/>
</dbReference>
<evidence type="ECO:0000313" key="6">
    <source>
        <dbReference type="Proteomes" id="UP000692954"/>
    </source>
</evidence>
<dbReference type="PROSITE" id="PS00678">
    <property type="entry name" value="WD_REPEATS_1"/>
    <property type="match status" value="2"/>
</dbReference>
<comment type="caution">
    <text evidence="5">The sequence shown here is derived from an EMBL/GenBank/DDBJ whole genome shotgun (WGS) entry which is preliminary data.</text>
</comment>
<name>A0A8S1RM65_9CILI</name>
<dbReference type="InterPro" id="IPR019775">
    <property type="entry name" value="WD40_repeat_CS"/>
</dbReference>
<feature type="repeat" description="WD" evidence="3">
    <location>
        <begin position="1042"/>
        <end position="1083"/>
    </location>
</feature>
<dbReference type="CDD" id="cd00200">
    <property type="entry name" value="WD40"/>
    <property type="match status" value="1"/>
</dbReference>
<feature type="repeat" description="WD" evidence="3">
    <location>
        <begin position="2230"/>
        <end position="2271"/>
    </location>
</feature>
<evidence type="ECO:0000256" key="1">
    <source>
        <dbReference type="ARBA" id="ARBA00022574"/>
    </source>
</evidence>
<reference evidence="5" key="1">
    <citation type="submission" date="2021-01" db="EMBL/GenBank/DDBJ databases">
        <authorList>
            <consortium name="Genoscope - CEA"/>
            <person name="William W."/>
        </authorList>
    </citation>
    <scope>NUCLEOTIDE SEQUENCE</scope>
</reference>
<evidence type="ECO:0000313" key="5">
    <source>
        <dbReference type="EMBL" id="CAD8128507.1"/>
    </source>
</evidence>
<evidence type="ECO:0008006" key="7">
    <source>
        <dbReference type="Google" id="ProtNLM"/>
    </source>
</evidence>
<proteinExistence type="predicted"/>
<evidence type="ECO:0000256" key="2">
    <source>
        <dbReference type="ARBA" id="ARBA00022737"/>
    </source>
</evidence>
<feature type="coiled-coil region" evidence="4">
    <location>
        <begin position="87"/>
        <end position="121"/>
    </location>
</feature>
<dbReference type="InterPro" id="IPR001680">
    <property type="entry name" value="WD40_rpt"/>
</dbReference>
<evidence type="ECO:0000256" key="4">
    <source>
        <dbReference type="SAM" id="Coils"/>
    </source>
</evidence>
<accession>A0A8S1RM65</accession>
<feature type="repeat" description="WD" evidence="3">
    <location>
        <begin position="1000"/>
        <end position="1041"/>
    </location>
</feature>
<dbReference type="EMBL" id="CAJJDN010000190">
    <property type="protein sequence ID" value="CAD8128507.1"/>
    <property type="molecule type" value="Genomic_DNA"/>
</dbReference>
<dbReference type="PROSITE" id="PS50082">
    <property type="entry name" value="WD_REPEATS_2"/>
    <property type="match status" value="4"/>
</dbReference>
<sequence>MMKAEKKLDQGYKERVTQILTLQKQKISSLLCLKDDQTFQINCKSLLAQIENDFILIINESDQLQNKNINQQLLKLLTDAQFRIYQVINQTENISEIETLLNDYNEKLEQINKYAETLTKNISQDFEDKNFDFYALFQECNDQFITQTKKTKNYYKQFKKMLKLKLDLILQQSSIFRKIETTKKQILQDDKLQGQQNQPQEQEQQNISIFIQEFKDRRDNYFSEKLKSQISNSLFNSAYQKKEQIIINLKLTNFLYFFYSLFFSSQFEQVIKGDNVNDSIWQDIKNAYKDIKENIFDLIKLKPDHKVREGLVFNLIRLQNSVQEQQITSFTCKILSYIWVFEKDQRVRNLLKNKELIEFQKQLFSQTLDIQNGKESIILILDSYDEMKQDCIQQNLLMTNKLFQDLNINKVNHQMKVIITTRKEILNTTGYQTWFYGESISTLKEIQLQNFNEAQQNEYLNQYVVLSIKRKIKEVYEFVKSVTGQMFDLEEFLNIWSLISSQITDCIKKSEINLSDGIFQPKEEEAIIKKVKTHKTLKILKEEQTTTLQKELLALWNVNKFKKSIQSINIQQLLTTPFMLEIIVQVLPNMARMYTGTSIIKDNLIKNYMKLQKQTNMSLTAREFYQKEYQPFNQNNIQNLKKLEDEKMLKEENDQEFNNYIEKTKIDQIIDKLESQNFFQNYSIVSILNYNDDTIIFDGYKVKLNPDDINLVIMSLKMKKFTVFEFYDSFISFYHEQQIHKQRDSGKISNYQNFKYDIFQFSYSLAIDMTIRELSQINYKPQGKLDLKSNYKIEQVIDDWLKQYFDVEDEYKKLIRSCILLSAKGSSYSFTHKSIQEFYVAKYIYDLLVVLYNFHDTQNGNVNLEKNKQILLKSVFNDQKFNISTENFKNVINFIKEMLINDDSIIQKLIEIVQLSRTDTYCRSASNSIYLLKYMNVFLGSKDFNNIELANTNISGLSFFDCDLSHSKFQNVEINSCNLNFTDLSNVKWLNVICNEKPFLKGHKKRVTEVKFSQDGQYIISSGEENEIKLWNAESFKYIQDLEGHTGPINSLSFSSDSSILLSGSDDRTIRKWNLRDAKDPQIKIKSEILVQFESKILQIQLSKDQKKLYVLDKEGVFLILTLQKDDLSFFDNYVFKIEKSQMELFALNPIEPIVAIVYYNGKIELINYSSKQYEILKTFIQPIKDLIIKNILFSPDGNYLAISTRKGALVWDIKNITNQFISEFNFNYIELQQIQFDQKSEYLVFITNSFVFKQELKQQKIQDQEKKIICLEFATYQNGNLFAIVQEKKLIIKEFAQIIYSKDFDLQPKKLKFSSDGSKLSFFLLQDEIKQNFLILDIQKQEIICNLNWNNQLQHLCISNNFEKLLILFKLLENEAIQIEGCQIMDTKKINQDNQNKELDFEVEKFCVKANSSLIAYITFDAESIKIYDINLNKHLEDSLVNDKKKVYDFQFSPSQNQLAAVYKGELVLYNLDSKPISIKKKIFQNDLVIQSINYSPDGTQIGLVFRESFQIYHQSSDNVVEIKDILSSKEVTFSIDNKFIGFINQNQRIMILNKDQNNQNKQLDYPNKLKLIFTQDNKAIITGGENKLTLLNSSSYQIIKESLTFVNFEAMTFSHNLNLICLLKDRVLELWEYSNEEFKYLGSQLYDLPIKQLDFINNGQQILILNQNSKLRLQKLNCFQNQQIFQGCFCAGGISNTGQIALADEDIIKIYDSQFQQTQTLNFDGIKYLEFFEINQNQLLIILSTKIIIYNYKNDEKSIIYLQLFVQNDYKVNLYNDLIIFQQENVTSIWNASDFKKIQLCGYHENIYCFSILENEKYALGIKDGQEIEIKDAFNVIYAHPNENTQIYQIIITNEQYIILTESQNLLVYQIDQKSTIEFQDNVLGITYFKERNQIAIITKNKIQLIEFSMNQFNIIDSFDFDHKAKSFCNLSISENGETLLINSSKFIHLIHISNSRKLNYQQFYFSFEGLGFDGLIKQIQMFSELGTSNKQHYLVSINNDTFKIQELQNCNKTVQISSRRNLKKFELSLDEKFIFFVVDREGWIFNNKIYGFTTANDDCIQINSFCKAVGGDSYIFLNKINKIVLLSAQTTSSIEIDIKIDEVTCIEFLSQQNVLVLSTVKNNIICYDYKAKKIIGTLKGHWKTINSMAVSTNGSVLASASDDQLIKVWNINQNETQEIMQAHLNSISALAFSQDGQILASGSLQNSQDEVPIFLWDLIDKKLIVQLNGHQSSINCIEFSYCSRFLISGDQDGVIIIWNIQYPKTTQIIYIMDELNISINSLTISPKQQNFITICNLDNIQKWNFQKIKQLKQKTIILKLQKKPTRKIHQIYNFISDQQFIYVDSSFNLTILNIQTQKSKILEQNKCIFRIIPSKDHNFILCFEKFGTNSWQKNQEKKWFKQNLYIPKSQSNFILLSLDGQFLYIIEKIEDKQNDLDNKKSRRIQLYDMNKTNSQYEKIRYQFDQEEPLQGFLSLDLTLAIVIYKSEIRILDIKNRKNNKILKISLEPCKIAISDDNKYLAFCQIIPNQQNQSLKISSSIYIWEFQNQNILIPLEITNQNLLEIENFYISSLDSNKIYAIYSDGTVRNWNIKTKQAELINFSVKIPRKAQLKFSNNFQFLITCEQTCISVWQIKNPQNYFEIISNNYSQIIFSKNEENFTIAFAQKNKNNKFEIVLKNFNKQCVIEIQEVISFLIAFTNNDQGLIFCQCMKICLWKIDESLNYELIGYWQLPGEQRIMEFGYDFQEQELTVLQKNEIKVFKLIPAVHLIDFEEITIQSTCFSPDNKYFISINPFLSIYQIEDLQTIIQNQEFIGQMIQFQSNEILVILNNKELQFINISKIDKIEEIKKITYQNQICDIVFSLNYSLIQYKAFENSKKIKKNNPVKKYTLNQNNKLNENFFLGIFHSTKTPLFSQNGQYFALDNHSNNIKIVSTEQIKLLSSEQCSILDKKINHGQIFYSPCGELIYLFTHNSIKILDSNTMNLMIQQDLDFEVKEIEICQNWNYFALMGLNFVKIYLFQNNKEFNIYRTIEEDQNTIKCIALSPKGDLLLTGLQNQLDFTNSISLWNIKECKMLCTNNQIHDQIQILKFYPNGTNFAVGLKDGSVNLFSIDIKQTNYYKKIESKKNENTQNQISQINDQYKIFCYQSFAQQSLLYAQECILSESTIMSDQKSIIEILHQKGAKG</sequence>
<dbReference type="Pfam" id="PF00400">
    <property type="entry name" value="WD40"/>
    <property type="match status" value="5"/>
</dbReference>
<feature type="repeat" description="WD" evidence="3">
    <location>
        <begin position="2141"/>
        <end position="2182"/>
    </location>
</feature>
<keyword evidence="2" id="KW-0677">Repeat</keyword>
<dbReference type="PROSITE" id="PS50294">
    <property type="entry name" value="WD_REPEATS_REGION"/>
    <property type="match status" value="4"/>
</dbReference>
<dbReference type="PANTHER" id="PTHR44129">
    <property type="entry name" value="WD REPEAT-CONTAINING PROTEIN POP1"/>
    <property type="match status" value="1"/>
</dbReference>
<protein>
    <recommendedName>
        <fullName evidence="7">WD40-repeat-containing domain</fullName>
    </recommendedName>
</protein>
<evidence type="ECO:0000256" key="3">
    <source>
        <dbReference type="PROSITE-ProRule" id="PRU00221"/>
    </source>
</evidence>
<organism evidence="5 6">
    <name type="scientific">Paramecium sonneborni</name>
    <dbReference type="NCBI Taxonomy" id="65129"/>
    <lineage>
        <taxon>Eukaryota</taxon>
        <taxon>Sar</taxon>
        <taxon>Alveolata</taxon>
        <taxon>Ciliophora</taxon>
        <taxon>Intramacronucleata</taxon>
        <taxon>Oligohymenophorea</taxon>
        <taxon>Peniculida</taxon>
        <taxon>Parameciidae</taxon>
        <taxon>Paramecium</taxon>
    </lineage>
</organism>